<dbReference type="Gene3D" id="3.10.50.30">
    <property type="entry name" value="Transcription elongation factor, GreA/GreB, C-terminal domain"/>
    <property type="match status" value="1"/>
</dbReference>
<gene>
    <name evidence="2" type="ORF">ACFQDI_09660</name>
</gene>
<keyword evidence="2" id="KW-0648">Protein biosynthesis</keyword>
<protein>
    <submittedName>
        <fullName evidence="2">GreA/GreB family elongation factor</fullName>
    </submittedName>
</protein>
<organism evidence="2 3">
    <name type="scientific">Prosthecobacter fluviatilis</name>
    <dbReference type="NCBI Taxonomy" id="445931"/>
    <lineage>
        <taxon>Bacteria</taxon>
        <taxon>Pseudomonadati</taxon>
        <taxon>Verrucomicrobiota</taxon>
        <taxon>Verrucomicrobiia</taxon>
        <taxon>Verrucomicrobiales</taxon>
        <taxon>Verrucomicrobiaceae</taxon>
        <taxon>Prosthecobacter</taxon>
    </lineage>
</organism>
<evidence type="ECO:0000313" key="3">
    <source>
        <dbReference type="Proteomes" id="UP001596052"/>
    </source>
</evidence>
<dbReference type="EMBL" id="JBHSMQ010000003">
    <property type="protein sequence ID" value="MFC5455119.1"/>
    <property type="molecule type" value="Genomic_DNA"/>
</dbReference>
<sequence length="88" mass="9854">MSTLSIHHYDYVTLRPLNELATLHEFDITIQVVPGYEADADRGRISEDAPLGRAVLRRSAGEKIEIQVQGRQLVMLILAVEKQHAMSA</sequence>
<comment type="caution">
    <text evidence="2">The sequence shown here is derived from an EMBL/GenBank/DDBJ whole genome shotgun (WGS) entry which is preliminary data.</text>
</comment>
<dbReference type="InterPro" id="IPR001437">
    <property type="entry name" value="Tscrpt_elong_fac_GreA/B_C"/>
</dbReference>
<feature type="domain" description="Transcription elongation factor GreA/GreB C-terminal" evidence="1">
    <location>
        <begin position="28"/>
        <end position="81"/>
    </location>
</feature>
<reference evidence="3" key="1">
    <citation type="journal article" date="2019" name="Int. J. Syst. Evol. Microbiol.">
        <title>The Global Catalogue of Microorganisms (GCM) 10K type strain sequencing project: providing services to taxonomists for standard genome sequencing and annotation.</title>
        <authorList>
            <consortium name="The Broad Institute Genomics Platform"/>
            <consortium name="The Broad Institute Genome Sequencing Center for Infectious Disease"/>
            <person name="Wu L."/>
            <person name="Ma J."/>
        </authorList>
    </citation>
    <scope>NUCLEOTIDE SEQUENCE [LARGE SCALE GENOMIC DNA]</scope>
    <source>
        <strain evidence="3">CGMCC 4.1469</strain>
    </source>
</reference>
<keyword evidence="2" id="KW-0251">Elongation factor</keyword>
<accession>A0ABW0KP41</accession>
<name>A0ABW0KP41_9BACT</name>
<dbReference type="Pfam" id="PF01272">
    <property type="entry name" value="GreA_GreB"/>
    <property type="match status" value="1"/>
</dbReference>
<dbReference type="SUPFAM" id="SSF54534">
    <property type="entry name" value="FKBP-like"/>
    <property type="match status" value="1"/>
</dbReference>
<evidence type="ECO:0000313" key="2">
    <source>
        <dbReference type="EMBL" id="MFC5455119.1"/>
    </source>
</evidence>
<dbReference type="InterPro" id="IPR036953">
    <property type="entry name" value="GreA/GreB_C_sf"/>
</dbReference>
<dbReference type="Proteomes" id="UP001596052">
    <property type="component" value="Unassembled WGS sequence"/>
</dbReference>
<dbReference type="GO" id="GO:0003746">
    <property type="term" value="F:translation elongation factor activity"/>
    <property type="evidence" value="ECO:0007669"/>
    <property type="project" value="UniProtKB-KW"/>
</dbReference>
<proteinExistence type="predicted"/>
<keyword evidence="3" id="KW-1185">Reference proteome</keyword>
<dbReference type="RefSeq" id="WP_377165886.1">
    <property type="nucleotide sequence ID" value="NZ_JBHSMQ010000003.1"/>
</dbReference>
<evidence type="ECO:0000259" key="1">
    <source>
        <dbReference type="Pfam" id="PF01272"/>
    </source>
</evidence>